<feature type="transmembrane region" description="Helical" evidence="1">
    <location>
        <begin position="82"/>
        <end position="103"/>
    </location>
</feature>
<keyword evidence="1" id="KW-0472">Membrane</keyword>
<gene>
    <name evidence="2" type="ORF">GCM10010517_28580</name>
</gene>
<feature type="transmembrane region" description="Helical" evidence="1">
    <location>
        <begin position="12"/>
        <end position="35"/>
    </location>
</feature>
<organism evidence="2 3">
    <name type="scientific">Streptosporangium fragile</name>
    <dbReference type="NCBI Taxonomy" id="46186"/>
    <lineage>
        <taxon>Bacteria</taxon>
        <taxon>Bacillati</taxon>
        <taxon>Actinomycetota</taxon>
        <taxon>Actinomycetes</taxon>
        <taxon>Streptosporangiales</taxon>
        <taxon>Streptosporangiaceae</taxon>
        <taxon>Streptosporangium</taxon>
    </lineage>
</organism>
<keyword evidence="1" id="KW-0812">Transmembrane</keyword>
<reference evidence="3" key="1">
    <citation type="journal article" date="2019" name="Int. J. Syst. Evol. Microbiol.">
        <title>The Global Catalogue of Microorganisms (GCM) 10K type strain sequencing project: providing services to taxonomists for standard genome sequencing and annotation.</title>
        <authorList>
            <consortium name="The Broad Institute Genomics Platform"/>
            <consortium name="The Broad Institute Genome Sequencing Center for Infectious Disease"/>
            <person name="Wu L."/>
            <person name="Ma J."/>
        </authorList>
    </citation>
    <scope>NUCLEOTIDE SEQUENCE [LARGE SCALE GENOMIC DNA]</scope>
    <source>
        <strain evidence="3">JCM 6242</strain>
    </source>
</reference>
<accession>A0ABP6IC95</accession>
<dbReference type="EMBL" id="BAAAVI010000017">
    <property type="protein sequence ID" value="GAA2868716.1"/>
    <property type="molecule type" value="Genomic_DNA"/>
</dbReference>
<keyword evidence="1" id="KW-1133">Transmembrane helix</keyword>
<comment type="caution">
    <text evidence="2">The sequence shown here is derived from an EMBL/GenBank/DDBJ whole genome shotgun (WGS) entry which is preliminary data.</text>
</comment>
<evidence type="ECO:0000313" key="3">
    <source>
        <dbReference type="Proteomes" id="UP001500831"/>
    </source>
</evidence>
<proteinExistence type="predicted"/>
<feature type="transmembrane region" description="Helical" evidence="1">
    <location>
        <begin position="55"/>
        <end position="75"/>
    </location>
</feature>
<evidence type="ECO:0000256" key="1">
    <source>
        <dbReference type="SAM" id="Phobius"/>
    </source>
</evidence>
<dbReference type="Proteomes" id="UP001500831">
    <property type="component" value="Unassembled WGS sequence"/>
</dbReference>
<sequence>MESATEKPGPWSGLALVVLTLIWLIGTPLLFLQVFAEGLRASRGGPSDGDRAMRFLIAAAVVGVTAPALAAIVAGKTRREGAALVFGVAAALCFVAGAVLVSVDLRVSSVPSPEPLPPGYCVERSGGDSDCPGG</sequence>
<dbReference type="RefSeq" id="WP_344971352.1">
    <property type="nucleotide sequence ID" value="NZ_BAAAVI010000017.1"/>
</dbReference>
<keyword evidence="3" id="KW-1185">Reference proteome</keyword>
<evidence type="ECO:0000313" key="2">
    <source>
        <dbReference type="EMBL" id="GAA2868716.1"/>
    </source>
</evidence>
<name>A0ABP6IC95_9ACTN</name>
<protein>
    <submittedName>
        <fullName evidence="2">Uncharacterized protein</fullName>
    </submittedName>
</protein>